<dbReference type="OrthoDB" id="6244550at2759"/>
<comment type="caution">
    <text evidence="3">The sequence shown here is derived from an EMBL/GenBank/DDBJ whole genome shotgun (WGS) entry which is preliminary data.</text>
</comment>
<proteinExistence type="predicted"/>
<evidence type="ECO:0000256" key="1">
    <source>
        <dbReference type="SAM" id="MobiDB-lite"/>
    </source>
</evidence>
<dbReference type="SMART" id="SM00233">
    <property type="entry name" value="PH"/>
    <property type="match status" value="1"/>
</dbReference>
<dbReference type="PROSITE" id="PS50010">
    <property type="entry name" value="DH_2"/>
    <property type="match status" value="1"/>
</dbReference>
<feature type="domain" description="DH" evidence="2">
    <location>
        <begin position="41"/>
        <end position="258"/>
    </location>
</feature>
<dbReference type="InterPro" id="IPR000219">
    <property type="entry name" value="DH_dom"/>
</dbReference>
<dbReference type="PANTHER" id="PTHR12673:SF159">
    <property type="entry name" value="LD03170P"/>
    <property type="match status" value="1"/>
</dbReference>
<dbReference type="InterPro" id="IPR001849">
    <property type="entry name" value="PH_domain"/>
</dbReference>
<dbReference type="Gene3D" id="2.30.29.30">
    <property type="entry name" value="Pleckstrin-homology domain (PH domain)/Phosphotyrosine-binding domain (PTB)"/>
    <property type="match status" value="2"/>
</dbReference>
<sequence>MDMPIAATAQPIGGDSNYYYPPQPSMPPVETQQTPAKPPEKSRNLVADLIDTEKEYVENLKVLLQKVTACWSPDNLPPQQLDTIFRCMEAIYKLNKRFSIKLSKIGTNPQAAQNLADLLMSWIDEMEGPYTRFCQSFMRGFDSWPAIIEHTSLQETLAAISSARNEQVSLEYYFEMPFARLHYYKKLYMKLFKTTDPASDVCQLLQIANDRLDALISLEYQAKAPEIPNFDETLNNNNPTYASELSDHTQMLEHVNNYPRTTWNFGLTELEQQLDVTKVRDLFNKEPKKVKVALQPSSLPFQREIVMHDDFITIVRYADGDIMHRAHLFLLTDLLLICRIYNAEDRIQNPNMEFWLLYPPLSGRHLVVRDMKDSTDDIIEVTVMKKEKLYFRAESKEVKDEWLKEFERVITFSATADVKPQVKTNAPSLRKFQSTPQLRTPISPSDVVNSGSPVSPVMGLPRSPVNGSPVSPAMGMGLPRSPVNGSSSPVMGLPRSPVNESPVSPVMGLPRSPVNGSPVSPVMGLPRSPVNGSPVSPVMGLPRSPVNGSAGPERELPTSPMNRLSASLNKGLPSRPSPGLPNLKRSLTNGAPRSRTPEPPRSAGEHYPGGLNPYPSEQGRYSDSDLSRNTGFAADVASSAYNPLKRSNSLTSLASVSTIATVKETLYQTPPCEVFIWKNGEWTPLTRKERCLVEVRLSTQNKGCWAIILERSGRMVLNAWVHPTTSIHRESPTDVSIACELVSRQEYYRVNCLSQAEADKFQQSLQKIKYLKPELPTPLPSVMAPQIFVSRSSSLAGANGQTKDAEAVVTQVMEARCRLFLQNDHGVWTSLGWGNMKLLLEISSHRKRIIINSDKNKSKLIDSIVWEDGVEKVGKAGVAITLKRIESNVRIIYMMQMKDEKTAVKTIEVIKEKKLKS</sequence>
<dbReference type="GO" id="GO:0005085">
    <property type="term" value="F:guanyl-nucleotide exchange factor activity"/>
    <property type="evidence" value="ECO:0007669"/>
    <property type="project" value="InterPro"/>
</dbReference>
<dbReference type="AlphaFoldDB" id="A0A9N8W4K7"/>
<dbReference type="InterPro" id="IPR035899">
    <property type="entry name" value="DBL_dom_sf"/>
</dbReference>
<dbReference type="PANTHER" id="PTHR12673">
    <property type="entry name" value="FACIOGENITAL DYSPLASIA PROTEIN"/>
    <property type="match status" value="1"/>
</dbReference>
<dbReference type="Proteomes" id="UP000789739">
    <property type="component" value="Unassembled WGS sequence"/>
</dbReference>
<evidence type="ECO:0000313" key="4">
    <source>
        <dbReference type="Proteomes" id="UP000789739"/>
    </source>
</evidence>
<dbReference type="Gene3D" id="1.20.900.10">
    <property type="entry name" value="Dbl homology (DH) domain"/>
    <property type="match status" value="1"/>
</dbReference>
<reference evidence="3" key="1">
    <citation type="submission" date="2021-06" db="EMBL/GenBank/DDBJ databases">
        <authorList>
            <person name="Kallberg Y."/>
            <person name="Tangrot J."/>
            <person name="Rosling A."/>
        </authorList>
    </citation>
    <scope>NUCLEOTIDE SEQUENCE</scope>
    <source>
        <strain evidence="3">BR232B</strain>
    </source>
</reference>
<feature type="region of interest" description="Disordered" evidence="1">
    <location>
        <begin position="1"/>
        <end position="41"/>
    </location>
</feature>
<dbReference type="SMART" id="SM00325">
    <property type="entry name" value="RhoGEF"/>
    <property type="match status" value="1"/>
</dbReference>
<dbReference type="InterPro" id="IPR011993">
    <property type="entry name" value="PH-like_dom_sf"/>
</dbReference>
<feature type="region of interest" description="Disordered" evidence="1">
    <location>
        <begin position="436"/>
        <end position="627"/>
    </location>
</feature>
<evidence type="ECO:0000259" key="2">
    <source>
        <dbReference type="PROSITE" id="PS50010"/>
    </source>
</evidence>
<dbReference type="SUPFAM" id="SSF48065">
    <property type="entry name" value="DBL homology domain (DH-domain)"/>
    <property type="match status" value="1"/>
</dbReference>
<dbReference type="EMBL" id="CAJVPI010000079">
    <property type="protein sequence ID" value="CAG8474803.1"/>
    <property type="molecule type" value="Genomic_DNA"/>
</dbReference>
<dbReference type="GO" id="GO:0005737">
    <property type="term" value="C:cytoplasm"/>
    <property type="evidence" value="ECO:0007669"/>
    <property type="project" value="TreeGrafter"/>
</dbReference>
<keyword evidence="4" id="KW-1185">Reference proteome</keyword>
<feature type="compositionally biased region" description="Polar residues" evidence="1">
    <location>
        <begin position="436"/>
        <end position="453"/>
    </location>
</feature>
<name>A0A9N8W4K7_9GLOM</name>
<dbReference type="SUPFAM" id="SSF50729">
    <property type="entry name" value="PH domain-like"/>
    <property type="match status" value="2"/>
</dbReference>
<accession>A0A9N8W4K7</accession>
<evidence type="ECO:0000313" key="3">
    <source>
        <dbReference type="EMBL" id="CAG8474803.1"/>
    </source>
</evidence>
<gene>
    <name evidence="3" type="ORF">PBRASI_LOCUS1266</name>
</gene>
<protein>
    <submittedName>
        <fullName evidence="3">8902_t:CDS:1</fullName>
    </submittedName>
</protein>
<organism evidence="3 4">
    <name type="scientific">Paraglomus brasilianum</name>
    <dbReference type="NCBI Taxonomy" id="144538"/>
    <lineage>
        <taxon>Eukaryota</taxon>
        <taxon>Fungi</taxon>
        <taxon>Fungi incertae sedis</taxon>
        <taxon>Mucoromycota</taxon>
        <taxon>Glomeromycotina</taxon>
        <taxon>Glomeromycetes</taxon>
        <taxon>Paraglomerales</taxon>
        <taxon>Paraglomeraceae</taxon>
        <taxon>Paraglomus</taxon>
    </lineage>
</organism>
<dbReference type="InterPro" id="IPR051092">
    <property type="entry name" value="FYVE_RhoGEF_PH"/>
</dbReference>
<feature type="compositionally biased region" description="Polar residues" evidence="1">
    <location>
        <begin position="559"/>
        <end position="568"/>
    </location>
</feature>
<dbReference type="Pfam" id="PF00621">
    <property type="entry name" value="RhoGEF"/>
    <property type="match status" value="1"/>
</dbReference>